<dbReference type="AlphaFoldDB" id="A0AAN8ILR8"/>
<protein>
    <submittedName>
        <fullName evidence="2">Uncharacterized protein</fullName>
    </submittedName>
</protein>
<dbReference type="Proteomes" id="UP001331761">
    <property type="component" value="Unassembled WGS sequence"/>
</dbReference>
<comment type="caution">
    <text evidence="2">The sequence shown here is derived from an EMBL/GenBank/DDBJ whole genome shotgun (WGS) entry which is preliminary data.</text>
</comment>
<feature type="compositionally biased region" description="Acidic residues" evidence="1">
    <location>
        <begin position="137"/>
        <end position="150"/>
    </location>
</feature>
<reference evidence="2 3" key="1">
    <citation type="submission" date="2019-10" db="EMBL/GenBank/DDBJ databases">
        <title>Assembly and Annotation for the nematode Trichostrongylus colubriformis.</title>
        <authorList>
            <person name="Martin J."/>
        </authorList>
    </citation>
    <scope>NUCLEOTIDE SEQUENCE [LARGE SCALE GENOMIC DNA]</scope>
    <source>
        <strain evidence="2">G859</strain>
        <tissue evidence="2">Whole worm</tissue>
    </source>
</reference>
<proteinExistence type="predicted"/>
<feature type="compositionally biased region" description="Basic and acidic residues" evidence="1">
    <location>
        <begin position="151"/>
        <end position="192"/>
    </location>
</feature>
<evidence type="ECO:0000313" key="2">
    <source>
        <dbReference type="EMBL" id="KAK5975333.1"/>
    </source>
</evidence>
<dbReference type="EMBL" id="WIXE01013157">
    <property type="protein sequence ID" value="KAK5975333.1"/>
    <property type="molecule type" value="Genomic_DNA"/>
</dbReference>
<accession>A0AAN8ILR8</accession>
<evidence type="ECO:0000313" key="3">
    <source>
        <dbReference type="Proteomes" id="UP001331761"/>
    </source>
</evidence>
<keyword evidence="3" id="KW-1185">Reference proteome</keyword>
<feature type="region of interest" description="Disordered" evidence="1">
    <location>
        <begin position="137"/>
        <end position="192"/>
    </location>
</feature>
<gene>
    <name evidence="2" type="ORF">GCK32_001522</name>
</gene>
<evidence type="ECO:0000256" key="1">
    <source>
        <dbReference type="SAM" id="MobiDB-lite"/>
    </source>
</evidence>
<name>A0AAN8ILR8_TRICO</name>
<sequence>MFDSIYRMMVDGGRISAKRRAEWFDDEEHDTKAMAAKVQEYLTRLDRNISDIEYELGQSEKRVLDEKVENKQQFISVFNKTIEKVENKLENLGSRFQTSEKGSLREYSAAMKEVGPSTSKIRAISDQEYLERLIEETREEQETESAACEENELKSNDDESEQAVRRNDQAERVQAEREQAERVQAEREQAERVQAERVQAERVQAERVQAERVQAEQSQANRMQAERDQYVANLRQEVEDLYDARSYLPDRRWWRSHAIC</sequence>
<organism evidence="2 3">
    <name type="scientific">Trichostrongylus colubriformis</name>
    <name type="common">Black scour worm</name>
    <dbReference type="NCBI Taxonomy" id="6319"/>
    <lineage>
        <taxon>Eukaryota</taxon>
        <taxon>Metazoa</taxon>
        <taxon>Ecdysozoa</taxon>
        <taxon>Nematoda</taxon>
        <taxon>Chromadorea</taxon>
        <taxon>Rhabditida</taxon>
        <taxon>Rhabditina</taxon>
        <taxon>Rhabditomorpha</taxon>
        <taxon>Strongyloidea</taxon>
        <taxon>Trichostrongylidae</taxon>
        <taxon>Trichostrongylus</taxon>
    </lineage>
</organism>